<evidence type="ECO:0000313" key="2">
    <source>
        <dbReference type="EMBL" id="GMN57828.1"/>
    </source>
</evidence>
<sequence>MPPTRGSSSEDTLLSELGAKIMAAFRRARPEHYYGETHPGDWLHHIEHWWESIGQDLNLVRWRDFRRNITEYVVGHFLYRERMADLTYAQGRRFFARAARWAPVHEVIYAEMNLRAERVDTPPKRELENVEDASSHVEAPAPYQPEVGETMMPSLILKRRTSLRFSLKEKMPRLMINEYL</sequence>
<keyword evidence="3" id="KW-1185">Reference proteome</keyword>
<evidence type="ECO:0000313" key="3">
    <source>
        <dbReference type="Proteomes" id="UP001187192"/>
    </source>
</evidence>
<accession>A0AA88IUA7</accession>
<name>A0AA88IUA7_FICCA</name>
<feature type="region of interest" description="Disordered" evidence="1">
    <location>
        <begin position="122"/>
        <end position="146"/>
    </location>
</feature>
<dbReference type="AlphaFoldDB" id="A0AA88IUA7"/>
<evidence type="ECO:0000256" key="1">
    <source>
        <dbReference type="SAM" id="MobiDB-lite"/>
    </source>
</evidence>
<dbReference type="EMBL" id="BTGU01000073">
    <property type="protein sequence ID" value="GMN57828.1"/>
    <property type="molecule type" value="Genomic_DNA"/>
</dbReference>
<gene>
    <name evidence="2" type="ORF">TIFTF001_026938</name>
</gene>
<organism evidence="2 3">
    <name type="scientific">Ficus carica</name>
    <name type="common">Common fig</name>
    <dbReference type="NCBI Taxonomy" id="3494"/>
    <lineage>
        <taxon>Eukaryota</taxon>
        <taxon>Viridiplantae</taxon>
        <taxon>Streptophyta</taxon>
        <taxon>Embryophyta</taxon>
        <taxon>Tracheophyta</taxon>
        <taxon>Spermatophyta</taxon>
        <taxon>Magnoliopsida</taxon>
        <taxon>eudicotyledons</taxon>
        <taxon>Gunneridae</taxon>
        <taxon>Pentapetalae</taxon>
        <taxon>rosids</taxon>
        <taxon>fabids</taxon>
        <taxon>Rosales</taxon>
        <taxon>Moraceae</taxon>
        <taxon>Ficeae</taxon>
        <taxon>Ficus</taxon>
    </lineage>
</organism>
<proteinExistence type="predicted"/>
<reference evidence="2" key="1">
    <citation type="submission" date="2023-07" db="EMBL/GenBank/DDBJ databases">
        <title>draft genome sequence of fig (Ficus carica).</title>
        <authorList>
            <person name="Takahashi T."/>
            <person name="Nishimura K."/>
        </authorList>
    </citation>
    <scope>NUCLEOTIDE SEQUENCE</scope>
</reference>
<comment type="caution">
    <text evidence="2">The sequence shown here is derived from an EMBL/GenBank/DDBJ whole genome shotgun (WGS) entry which is preliminary data.</text>
</comment>
<protein>
    <submittedName>
        <fullName evidence="2">Uncharacterized protein</fullName>
    </submittedName>
</protein>
<dbReference type="Proteomes" id="UP001187192">
    <property type="component" value="Unassembled WGS sequence"/>
</dbReference>